<keyword evidence="1" id="KW-0472">Membrane</keyword>
<evidence type="ECO:0000256" key="1">
    <source>
        <dbReference type="SAM" id="Phobius"/>
    </source>
</evidence>
<dbReference type="KEGG" id="cmb:CSW64_00565"/>
<keyword evidence="3" id="KW-1185">Reference proteome</keyword>
<organism evidence="2 3">
    <name type="scientific">Caulobacter mirabilis</name>
    <dbReference type="NCBI Taxonomy" id="69666"/>
    <lineage>
        <taxon>Bacteria</taxon>
        <taxon>Pseudomonadati</taxon>
        <taxon>Pseudomonadota</taxon>
        <taxon>Alphaproteobacteria</taxon>
        <taxon>Caulobacterales</taxon>
        <taxon>Caulobacteraceae</taxon>
        <taxon>Caulobacter</taxon>
    </lineage>
</organism>
<sequence>MTTAPDPAEITPPTDPAAYGRRRGKPGFAFWAGVVGAVVCVGAGFALAQYLPRLRVDPSSPPPVEAPAMPAAPVETAPAQTFVPAIPAEPVAPPSVDITALEDRIAALEAGQNRAVNAAAAALAAATLADAAERSGPFQPELAALSRLLPTSAEVRALTPYADTGAPSRTTLAGEYDAAAAQAAVAARDPGKRGAVLDQMIHALSSIVTIRRVGDTAGDSPDALLARAGQSVAEGDVEGALKTLRGLPPKAAQAMRPWTTRAQQRVAVDRQVAAIRAVALSDLMASAREPS</sequence>
<dbReference type="OrthoDB" id="7193408at2"/>
<dbReference type="RefSeq" id="WP_099620258.1">
    <property type="nucleotide sequence ID" value="NZ_CP024201.1"/>
</dbReference>
<proteinExistence type="predicted"/>
<gene>
    <name evidence="2" type="ORF">CSW64_00565</name>
</gene>
<keyword evidence="1" id="KW-0812">Transmembrane</keyword>
<dbReference type="AlphaFoldDB" id="A0A2D2ASN4"/>
<accession>A0A2D2ASN4</accession>
<evidence type="ECO:0000313" key="2">
    <source>
        <dbReference type="EMBL" id="ATQ41001.1"/>
    </source>
</evidence>
<dbReference type="EMBL" id="CP024201">
    <property type="protein sequence ID" value="ATQ41001.1"/>
    <property type="molecule type" value="Genomic_DNA"/>
</dbReference>
<keyword evidence="1" id="KW-1133">Transmembrane helix</keyword>
<evidence type="ECO:0000313" key="3">
    <source>
        <dbReference type="Proteomes" id="UP000228945"/>
    </source>
</evidence>
<name>A0A2D2ASN4_9CAUL</name>
<feature type="transmembrane region" description="Helical" evidence="1">
    <location>
        <begin position="28"/>
        <end position="51"/>
    </location>
</feature>
<evidence type="ECO:0008006" key="4">
    <source>
        <dbReference type="Google" id="ProtNLM"/>
    </source>
</evidence>
<reference evidence="2 3" key="1">
    <citation type="submission" date="2017-10" db="EMBL/GenBank/DDBJ databases">
        <title>Genome sequence of Caulobacter mirabilis FWC38.</title>
        <authorList>
            <person name="Fiebig A."/>
            <person name="Crosson S."/>
        </authorList>
    </citation>
    <scope>NUCLEOTIDE SEQUENCE [LARGE SCALE GENOMIC DNA]</scope>
    <source>
        <strain evidence="2 3">FWC 38</strain>
    </source>
</reference>
<protein>
    <recommendedName>
        <fullName evidence="4">Inner membrane protein</fullName>
    </recommendedName>
</protein>
<dbReference type="Proteomes" id="UP000228945">
    <property type="component" value="Chromosome"/>
</dbReference>